<dbReference type="Proteomes" id="UP001385499">
    <property type="component" value="Unassembled WGS sequence"/>
</dbReference>
<evidence type="ECO:0000313" key="2">
    <source>
        <dbReference type="EMBL" id="MEJ8473945.1"/>
    </source>
</evidence>
<proteinExistence type="predicted"/>
<evidence type="ECO:0000256" key="1">
    <source>
        <dbReference type="SAM" id="MobiDB-lite"/>
    </source>
</evidence>
<sequence>MGRDRVSYTAIREVRAGRESVKRGGSLAANLPERFTDLPGAKAEPEIIAKPRKQVGASGPKTAASPKDIPGSPIEVQAPEEIAALLRETAASQRPDMIARLYSAFEAQVDQVEARLQELLKGVGAGADGEAGSGASIVEIDRTVKTLASLARTLSLLLDLKKTAGEAEAAKEVARESERDADDSLPDADALRAQLAQRLGRLRQREPAG</sequence>
<comment type="caution">
    <text evidence="2">The sequence shown here is derived from an EMBL/GenBank/DDBJ whole genome shotgun (WGS) entry which is preliminary data.</text>
</comment>
<keyword evidence="3" id="KW-1185">Reference proteome</keyword>
<dbReference type="EMBL" id="JBAKIA010000004">
    <property type="protein sequence ID" value="MEJ8473945.1"/>
    <property type="molecule type" value="Genomic_DNA"/>
</dbReference>
<feature type="region of interest" description="Disordered" evidence="1">
    <location>
        <begin position="36"/>
        <end position="74"/>
    </location>
</feature>
<accession>A0ABU8TIF7</accession>
<name>A0ABU8TIF7_9HYPH</name>
<organism evidence="2 3">
    <name type="scientific">Roseibium algae</name>
    <dbReference type="NCBI Taxonomy" id="3123038"/>
    <lineage>
        <taxon>Bacteria</taxon>
        <taxon>Pseudomonadati</taxon>
        <taxon>Pseudomonadota</taxon>
        <taxon>Alphaproteobacteria</taxon>
        <taxon>Hyphomicrobiales</taxon>
        <taxon>Stappiaceae</taxon>
        <taxon>Roseibium</taxon>
    </lineage>
</organism>
<reference evidence="2 3" key="1">
    <citation type="submission" date="2024-02" db="EMBL/GenBank/DDBJ databases">
        <title>Roseibium algae sp. nov., isolated from marine alga (Grateloupia sp.), showing potential in myo-inositol conversion.</title>
        <authorList>
            <person name="Wang Y."/>
        </authorList>
    </citation>
    <scope>NUCLEOTIDE SEQUENCE [LARGE SCALE GENOMIC DNA]</scope>
    <source>
        <strain evidence="2 3">H3510</strain>
    </source>
</reference>
<evidence type="ECO:0000313" key="3">
    <source>
        <dbReference type="Proteomes" id="UP001385499"/>
    </source>
</evidence>
<dbReference type="RefSeq" id="WP_340273640.1">
    <property type="nucleotide sequence ID" value="NZ_JBAKIA010000004.1"/>
</dbReference>
<protein>
    <recommendedName>
        <fullName evidence="4">Terminase small subunit</fullName>
    </recommendedName>
</protein>
<evidence type="ECO:0008006" key="4">
    <source>
        <dbReference type="Google" id="ProtNLM"/>
    </source>
</evidence>
<gene>
    <name evidence="2" type="ORF">V6575_07585</name>
</gene>